<feature type="region of interest" description="Disordered" evidence="1">
    <location>
        <begin position="246"/>
        <end position="291"/>
    </location>
</feature>
<evidence type="ECO:0000313" key="2">
    <source>
        <dbReference type="EMBL" id="KAK0398899.1"/>
    </source>
</evidence>
<feature type="compositionally biased region" description="Basic and acidic residues" evidence="1">
    <location>
        <begin position="450"/>
        <end position="462"/>
    </location>
</feature>
<dbReference type="EMBL" id="JAUCMV010000005">
    <property type="protein sequence ID" value="KAK0398899.1"/>
    <property type="molecule type" value="Genomic_DNA"/>
</dbReference>
<feature type="region of interest" description="Disordered" evidence="1">
    <location>
        <begin position="589"/>
        <end position="608"/>
    </location>
</feature>
<feature type="compositionally biased region" description="Low complexity" evidence="1">
    <location>
        <begin position="417"/>
        <end position="427"/>
    </location>
</feature>
<feature type="compositionally biased region" description="Polar residues" evidence="1">
    <location>
        <begin position="377"/>
        <end position="386"/>
    </location>
</feature>
<proteinExistence type="predicted"/>
<dbReference type="AlphaFoldDB" id="A0AA39LJ31"/>
<gene>
    <name evidence="2" type="ORF">QR680_002804</name>
</gene>
<organism evidence="2 3">
    <name type="scientific">Steinernema hermaphroditum</name>
    <dbReference type="NCBI Taxonomy" id="289476"/>
    <lineage>
        <taxon>Eukaryota</taxon>
        <taxon>Metazoa</taxon>
        <taxon>Ecdysozoa</taxon>
        <taxon>Nematoda</taxon>
        <taxon>Chromadorea</taxon>
        <taxon>Rhabditida</taxon>
        <taxon>Tylenchina</taxon>
        <taxon>Panagrolaimomorpha</taxon>
        <taxon>Strongyloidoidea</taxon>
        <taxon>Steinernematidae</taxon>
        <taxon>Steinernema</taxon>
    </lineage>
</organism>
<reference evidence="2" key="1">
    <citation type="submission" date="2023-06" db="EMBL/GenBank/DDBJ databases">
        <title>Genomic analysis of the entomopathogenic nematode Steinernema hermaphroditum.</title>
        <authorList>
            <person name="Schwarz E.M."/>
            <person name="Heppert J.K."/>
            <person name="Baniya A."/>
            <person name="Schwartz H.T."/>
            <person name="Tan C.-H."/>
            <person name="Antoshechkin I."/>
            <person name="Sternberg P.W."/>
            <person name="Goodrich-Blair H."/>
            <person name="Dillman A.R."/>
        </authorList>
    </citation>
    <scope>NUCLEOTIDE SEQUENCE</scope>
    <source>
        <strain evidence="2">PS9179</strain>
        <tissue evidence="2">Whole animal</tissue>
    </source>
</reference>
<dbReference type="Proteomes" id="UP001175271">
    <property type="component" value="Unassembled WGS sequence"/>
</dbReference>
<feature type="compositionally biased region" description="Polar residues" evidence="1">
    <location>
        <begin position="438"/>
        <end position="448"/>
    </location>
</feature>
<dbReference type="PANTHER" id="PTHR13530">
    <property type="entry name" value="TBC1 DOMAIN FAMILY MEMBER 7"/>
    <property type="match status" value="1"/>
</dbReference>
<dbReference type="GO" id="GO:0005096">
    <property type="term" value="F:GTPase activator activity"/>
    <property type="evidence" value="ECO:0007669"/>
    <property type="project" value="TreeGrafter"/>
</dbReference>
<evidence type="ECO:0000256" key="1">
    <source>
        <dbReference type="SAM" id="MobiDB-lite"/>
    </source>
</evidence>
<dbReference type="GO" id="GO:0032007">
    <property type="term" value="P:negative regulation of TOR signaling"/>
    <property type="evidence" value="ECO:0007669"/>
    <property type="project" value="TreeGrafter"/>
</dbReference>
<name>A0AA39LJ31_9BILA</name>
<feature type="region of interest" description="Disordered" evidence="1">
    <location>
        <begin position="666"/>
        <end position="693"/>
    </location>
</feature>
<feature type="compositionally biased region" description="Basic and acidic residues" evidence="1">
    <location>
        <begin position="387"/>
        <end position="401"/>
    </location>
</feature>
<evidence type="ECO:0000313" key="3">
    <source>
        <dbReference type="Proteomes" id="UP001175271"/>
    </source>
</evidence>
<dbReference type="Gene3D" id="1.10.10.750">
    <property type="entry name" value="Ypt/Rab-GAP domain of gyp1p, domain 1"/>
    <property type="match status" value="1"/>
</dbReference>
<dbReference type="InterPro" id="IPR039842">
    <property type="entry name" value="TBC1D7"/>
</dbReference>
<feature type="region of interest" description="Disordered" evidence="1">
    <location>
        <begin position="531"/>
        <end position="567"/>
    </location>
</feature>
<accession>A0AA39LJ31</accession>
<keyword evidence="3" id="KW-1185">Reference proteome</keyword>
<feature type="compositionally biased region" description="Basic and acidic residues" evidence="1">
    <location>
        <begin position="249"/>
        <end position="259"/>
    </location>
</feature>
<feature type="compositionally biased region" description="Polar residues" evidence="1">
    <location>
        <begin position="593"/>
        <end position="605"/>
    </location>
</feature>
<sequence>MARTGANFRANLLERIGGQRSVVGSSTTSTASTPAVEAPKDLLEDSLSCSHEADLEKLRLYALKNTLPTDKRIFIWKLLLGVVSSIWAVKDELEKHRRAEAKMVLRSLVIMKKVPRRKLAELLCTYPDIVHMIRIADPSSPLQFTKKSSRPSDLALFSIVSRMYKLCTEADPSDGWIDAYWLSSKMNALLRKEFGSEELMAEAIRNVRELLMHVETEVYEEVEAASSTGGQDSSSLSSVLCSTSLPCGEVDRESPRPMDETIESDEVDSLLRKRSTDNSTDVTNDRRLTWPPNELNVKHDKDVENCERARKGSVDSVMMRARIFKEQCDVPASSYSADVLKSRAKLISKMGLLDRDRYSRSMEHLLRREAHLEDTESNSNKQQPTLDESRNEVELSEREFFEGSSDSTAARDKNMTSVDASSAGDSDSSLDRARRTMSDGSLATSSAAERSVKESKVKSFREVRRRHNSQRVQSTKNSKHIMIDFHVSSPDYPGASMEVHHPDVRSLLKPRTKLPLPLPVKGDCIELHTPDPAVPLNLPRDNEKPGLPGHGTRTQSEDTKSTDCTVENASVSHSLTVCKKSNEPDIPPLRCYSRSNSEETLSDLPSLTDHERFIPKDTESTGLPEPASCERPVEQLIRKPSEEEAEDGDEVETPIVEMVYGEIDNSDLTPQASANSSPTMRRDMSECTVPESPTIRRQLRRPKYENNPFDGLSDDHIKMWFLCGGSRYLSEESTLRLWDKICTGESITLLLTTLLVDLLEQAMEKWAAANENEEHKATSVFPVNRHISPEAELKIVAKSIESVYRDRKVPPLKSEEK</sequence>
<feature type="region of interest" description="Disordered" evidence="1">
    <location>
        <begin position="369"/>
        <end position="476"/>
    </location>
</feature>
<dbReference type="PANTHER" id="PTHR13530:SF3">
    <property type="entry name" value="TBC1 DOMAIN FAMILY MEMBER 7"/>
    <property type="match status" value="1"/>
</dbReference>
<feature type="compositionally biased region" description="Polar residues" evidence="1">
    <location>
        <begin position="666"/>
        <end position="679"/>
    </location>
</feature>
<protein>
    <submittedName>
        <fullName evidence="2">Uncharacterized protein</fullName>
    </submittedName>
</protein>
<comment type="caution">
    <text evidence="2">The sequence shown here is derived from an EMBL/GenBank/DDBJ whole genome shotgun (WGS) entry which is preliminary data.</text>
</comment>